<dbReference type="Gene3D" id="1.10.10.10">
    <property type="entry name" value="Winged helix-like DNA-binding domain superfamily/Winged helix DNA-binding domain"/>
    <property type="match status" value="1"/>
</dbReference>
<dbReference type="SUPFAM" id="SSF64288">
    <property type="entry name" value="Chorismate lyase-like"/>
    <property type="match status" value="1"/>
</dbReference>
<evidence type="ECO:0000259" key="4">
    <source>
        <dbReference type="PROSITE" id="PS50949"/>
    </source>
</evidence>
<protein>
    <submittedName>
        <fullName evidence="5">GntR family transcriptional regulator</fullName>
    </submittedName>
</protein>
<dbReference type="InterPro" id="IPR000524">
    <property type="entry name" value="Tscrpt_reg_HTH_GntR"/>
</dbReference>
<dbReference type="EMBL" id="LJZR01000005">
    <property type="protein sequence ID" value="KPQ36629.1"/>
    <property type="molecule type" value="Genomic_DNA"/>
</dbReference>
<gene>
    <name evidence="5" type="ORF">HLUCCA11_05535</name>
</gene>
<dbReference type="PANTHER" id="PTHR44846:SF1">
    <property type="entry name" value="MANNOSYL-D-GLYCERATE TRANSPORT_METABOLISM SYSTEM REPRESSOR MNGR-RELATED"/>
    <property type="match status" value="1"/>
</dbReference>
<evidence type="ECO:0000256" key="3">
    <source>
        <dbReference type="ARBA" id="ARBA00023163"/>
    </source>
</evidence>
<dbReference type="InterPro" id="IPR011663">
    <property type="entry name" value="UTRA"/>
</dbReference>
<dbReference type="Pfam" id="PF07702">
    <property type="entry name" value="UTRA"/>
    <property type="match status" value="1"/>
</dbReference>
<dbReference type="GO" id="GO:0003700">
    <property type="term" value="F:DNA-binding transcription factor activity"/>
    <property type="evidence" value="ECO:0007669"/>
    <property type="project" value="InterPro"/>
</dbReference>
<dbReference type="SUPFAM" id="SSF46785">
    <property type="entry name" value="Winged helix' DNA-binding domain"/>
    <property type="match status" value="1"/>
</dbReference>
<accession>A0A0P7YZ81</accession>
<feature type="domain" description="HTH gntR-type" evidence="4">
    <location>
        <begin position="4"/>
        <end position="72"/>
    </location>
</feature>
<dbReference type="Pfam" id="PF00392">
    <property type="entry name" value="GntR"/>
    <property type="match status" value="1"/>
</dbReference>
<keyword evidence="1" id="KW-0805">Transcription regulation</keyword>
<dbReference type="InterPro" id="IPR036388">
    <property type="entry name" value="WH-like_DNA-bd_sf"/>
</dbReference>
<evidence type="ECO:0000313" key="6">
    <source>
        <dbReference type="Proteomes" id="UP000050465"/>
    </source>
</evidence>
<dbReference type="PRINTS" id="PR00035">
    <property type="entry name" value="HTHGNTR"/>
</dbReference>
<dbReference type="PATRIC" id="fig|1666911.3.peg.3312"/>
<dbReference type="Proteomes" id="UP000050465">
    <property type="component" value="Unassembled WGS sequence"/>
</dbReference>
<dbReference type="SMART" id="SM00345">
    <property type="entry name" value="HTH_GNTR"/>
    <property type="match status" value="1"/>
</dbReference>
<dbReference type="SMART" id="SM00866">
    <property type="entry name" value="UTRA"/>
    <property type="match status" value="1"/>
</dbReference>
<sequence length="239" mass="26290">MASVPLHISISEKLRDQIASGVYAPGEKLPSEHQMMAAFGVSRITVRQAIANLVNQGLAQSKQGKGVFVTPQTKVAYSLSSPLVLLESDLAQKGIKLTFENISFKKVRPPENVRAILGLTEPSAYFQKKLLSMNGSVGAVDITYILPELGQQFGPQLKRKMTFPVLEENAIAIERIEATIECTHADYEMSGHLEVPLGQPLIVYRYTAYSNPDKPILQGETISRADRFCYALTVKRSAP</sequence>
<reference evidence="5 6" key="1">
    <citation type="submission" date="2015-09" db="EMBL/GenBank/DDBJ databases">
        <title>Identification and resolution of microdiversity through metagenomic sequencing of parallel consortia.</title>
        <authorList>
            <person name="Nelson W.C."/>
            <person name="Romine M.F."/>
            <person name="Lindemann S.R."/>
        </authorList>
    </citation>
    <scope>NUCLEOTIDE SEQUENCE [LARGE SCALE GENOMIC DNA]</scope>
    <source>
        <strain evidence="5">Ana</strain>
    </source>
</reference>
<dbReference type="PANTHER" id="PTHR44846">
    <property type="entry name" value="MANNOSYL-D-GLYCERATE TRANSPORT/METABOLISM SYSTEM REPRESSOR MNGR-RELATED"/>
    <property type="match status" value="1"/>
</dbReference>
<name>A0A0P7YZ81_9CYAN</name>
<dbReference type="InterPro" id="IPR050679">
    <property type="entry name" value="Bact_HTH_transcr_reg"/>
</dbReference>
<evidence type="ECO:0000256" key="1">
    <source>
        <dbReference type="ARBA" id="ARBA00023015"/>
    </source>
</evidence>
<evidence type="ECO:0000256" key="2">
    <source>
        <dbReference type="ARBA" id="ARBA00023125"/>
    </source>
</evidence>
<organism evidence="5 6">
    <name type="scientific">Phormidesmis priestleyi Ana</name>
    <dbReference type="NCBI Taxonomy" id="1666911"/>
    <lineage>
        <taxon>Bacteria</taxon>
        <taxon>Bacillati</taxon>
        <taxon>Cyanobacteriota</taxon>
        <taxon>Cyanophyceae</taxon>
        <taxon>Leptolyngbyales</taxon>
        <taxon>Leptolyngbyaceae</taxon>
        <taxon>Phormidesmis</taxon>
    </lineage>
</organism>
<keyword evidence="3" id="KW-0804">Transcription</keyword>
<dbReference type="InterPro" id="IPR028978">
    <property type="entry name" value="Chorismate_lyase_/UTRA_dom_sf"/>
</dbReference>
<dbReference type="GO" id="GO:0045892">
    <property type="term" value="P:negative regulation of DNA-templated transcription"/>
    <property type="evidence" value="ECO:0007669"/>
    <property type="project" value="TreeGrafter"/>
</dbReference>
<comment type="caution">
    <text evidence="5">The sequence shown here is derived from an EMBL/GenBank/DDBJ whole genome shotgun (WGS) entry which is preliminary data.</text>
</comment>
<dbReference type="CDD" id="cd07377">
    <property type="entry name" value="WHTH_GntR"/>
    <property type="match status" value="1"/>
</dbReference>
<dbReference type="Gene3D" id="3.40.1410.10">
    <property type="entry name" value="Chorismate lyase-like"/>
    <property type="match status" value="1"/>
</dbReference>
<dbReference type="AlphaFoldDB" id="A0A0P7YZ81"/>
<dbReference type="STRING" id="1666911.HLUCCA11_05535"/>
<dbReference type="InterPro" id="IPR036390">
    <property type="entry name" value="WH_DNA-bd_sf"/>
</dbReference>
<proteinExistence type="predicted"/>
<keyword evidence="2" id="KW-0238">DNA-binding</keyword>
<evidence type="ECO:0000313" key="5">
    <source>
        <dbReference type="EMBL" id="KPQ36629.1"/>
    </source>
</evidence>
<dbReference type="GO" id="GO:0003677">
    <property type="term" value="F:DNA binding"/>
    <property type="evidence" value="ECO:0007669"/>
    <property type="project" value="UniProtKB-KW"/>
</dbReference>
<dbReference type="PROSITE" id="PS50949">
    <property type="entry name" value="HTH_GNTR"/>
    <property type="match status" value="1"/>
</dbReference>